<dbReference type="AlphaFoldDB" id="A0A5D4M9C7"/>
<sequence>MSTKYETGNVVTGKVTGIQPYGAFVALDENTQGLVHISEITHGFVKDVNEHLSVGDEVNVKVLSVDEAAGKISLSIRATEEPPAEEPKAAAASAAKKPKRRQGSVKPAAAAESAPTGFNTLKDKLEEWIEQSEREDLIKK</sequence>
<dbReference type="GO" id="GO:0003735">
    <property type="term" value="F:structural constituent of ribosome"/>
    <property type="evidence" value="ECO:0007669"/>
    <property type="project" value="TreeGrafter"/>
</dbReference>
<dbReference type="Proteomes" id="UP000325182">
    <property type="component" value="Unassembled WGS sequence"/>
</dbReference>
<dbReference type="FunFam" id="2.40.50.140:FF:000059">
    <property type="entry name" value="S1 RNA binding protein"/>
    <property type="match status" value="1"/>
</dbReference>
<dbReference type="InterPro" id="IPR050437">
    <property type="entry name" value="Ribos_protein_bS1-like"/>
</dbReference>
<evidence type="ECO:0000259" key="2">
    <source>
        <dbReference type="PROSITE" id="PS50126"/>
    </source>
</evidence>
<dbReference type="Gene3D" id="2.40.50.140">
    <property type="entry name" value="Nucleic acid-binding proteins"/>
    <property type="match status" value="1"/>
</dbReference>
<reference evidence="3 4" key="1">
    <citation type="submission" date="2019-08" db="EMBL/GenBank/DDBJ databases">
        <title>Bacillus genomes from the desert of Cuatro Cienegas, Coahuila.</title>
        <authorList>
            <person name="Olmedo-Alvarez G."/>
        </authorList>
    </citation>
    <scope>NUCLEOTIDE SEQUENCE [LARGE SCALE GENOMIC DNA]</scope>
    <source>
        <strain evidence="3 4">CH128b_4D</strain>
    </source>
</reference>
<evidence type="ECO:0000313" key="3">
    <source>
        <dbReference type="EMBL" id="TYR98151.1"/>
    </source>
</evidence>
<dbReference type="SUPFAM" id="SSF50249">
    <property type="entry name" value="Nucleic acid-binding proteins"/>
    <property type="match status" value="1"/>
</dbReference>
<dbReference type="PROSITE" id="PS50126">
    <property type="entry name" value="S1"/>
    <property type="match status" value="1"/>
</dbReference>
<comment type="caution">
    <text evidence="3">The sequence shown here is derived from an EMBL/GenBank/DDBJ whole genome shotgun (WGS) entry which is preliminary data.</text>
</comment>
<accession>A0A5D4M9C7</accession>
<evidence type="ECO:0000256" key="1">
    <source>
        <dbReference type="SAM" id="MobiDB-lite"/>
    </source>
</evidence>
<dbReference type="NCBIfam" id="NF040579">
    <property type="entry name" value="S1_dom_CvfD"/>
    <property type="match status" value="1"/>
</dbReference>
<name>A0A5D4M9C7_9BACI</name>
<proteinExistence type="predicted"/>
<feature type="region of interest" description="Disordered" evidence="1">
    <location>
        <begin position="78"/>
        <end position="120"/>
    </location>
</feature>
<dbReference type="PANTHER" id="PTHR10724">
    <property type="entry name" value="30S RIBOSOMAL PROTEIN S1"/>
    <property type="match status" value="1"/>
</dbReference>
<evidence type="ECO:0000313" key="4">
    <source>
        <dbReference type="Proteomes" id="UP000325182"/>
    </source>
</evidence>
<dbReference type="Pfam" id="PF00575">
    <property type="entry name" value="S1"/>
    <property type="match status" value="1"/>
</dbReference>
<dbReference type="EMBL" id="VTEG01000013">
    <property type="protein sequence ID" value="TYR98151.1"/>
    <property type="molecule type" value="Genomic_DNA"/>
</dbReference>
<dbReference type="GO" id="GO:0003729">
    <property type="term" value="F:mRNA binding"/>
    <property type="evidence" value="ECO:0007669"/>
    <property type="project" value="TreeGrafter"/>
</dbReference>
<protein>
    <submittedName>
        <fullName evidence="3">General stress protein 13</fullName>
    </submittedName>
</protein>
<feature type="domain" description="S1 motif" evidence="2">
    <location>
        <begin position="8"/>
        <end position="77"/>
    </location>
</feature>
<dbReference type="RefSeq" id="WP_113926711.1">
    <property type="nucleotide sequence ID" value="NZ_VTEG01000013.1"/>
</dbReference>
<dbReference type="InterPro" id="IPR012340">
    <property type="entry name" value="NA-bd_OB-fold"/>
</dbReference>
<organism evidence="3 4">
    <name type="scientific">Rossellomorea vietnamensis</name>
    <dbReference type="NCBI Taxonomy" id="218284"/>
    <lineage>
        <taxon>Bacteria</taxon>
        <taxon>Bacillati</taxon>
        <taxon>Bacillota</taxon>
        <taxon>Bacilli</taxon>
        <taxon>Bacillales</taxon>
        <taxon>Bacillaceae</taxon>
        <taxon>Rossellomorea</taxon>
    </lineage>
</organism>
<dbReference type="NCBIfam" id="NF005973">
    <property type="entry name" value="PRK08059.1"/>
    <property type="match status" value="1"/>
</dbReference>
<dbReference type="InterPro" id="IPR003029">
    <property type="entry name" value="S1_domain"/>
</dbReference>
<dbReference type="SMART" id="SM00316">
    <property type="entry name" value="S1"/>
    <property type="match status" value="1"/>
</dbReference>
<dbReference type="GO" id="GO:0006412">
    <property type="term" value="P:translation"/>
    <property type="evidence" value="ECO:0007669"/>
    <property type="project" value="TreeGrafter"/>
</dbReference>
<gene>
    <name evidence="3" type="primary">yugI</name>
    <name evidence="3" type="ORF">FZC84_16160</name>
</gene>